<feature type="transmembrane region" description="Helical" evidence="6">
    <location>
        <begin position="6"/>
        <end position="22"/>
    </location>
</feature>
<feature type="non-terminal residue" evidence="8">
    <location>
        <position position="85"/>
    </location>
</feature>
<reference evidence="8 9" key="1">
    <citation type="submission" date="2015-05" db="EMBL/GenBank/DDBJ databases">
        <title>Photobacterium galathea sp. nov.</title>
        <authorList>
            <person name="Machado H."/>
            <person name="Gram L."/>
        </authorList>
    </citation>
    <scope>NUCLEOTIDE SEQUENCE [LARGE SCALE GENOMIC DNA]</scope>
    <source>
        <strain evidence="8 9">DSM 25995</strain>
    </source>
</reference>
<comment type="caution">
    <text evidence="8">The sequence shown here is derived from an EMBL/GenBank/DDBJ whole genome shotgun (WGS) entry which is preliminary data.</text>
</comment>
<evidence type="ECO:0000256" key="5">
    <source>
        <dbReference type="ARBA" id="ARBA00023136"/>
    </source>
</evidence>
<evidence type="ECO:0000259" key="7">
    <source>
        <dbReference type="Pfam" id="PF03553"/>
    </source>
</evidence>
<dbReference type="AlphaFoldDB" id="A0A0J1GFT2"/>
<dbReference type="PANTHER" id="PTHR37821:SF1">
    <property type="entry name" value="AMINO ACID TRANSPORTER YUIF-RELATED"/>
    <property type="match status" value="1"/>
</dbReference>
<dbReference type="Pfam" id="PF03553">
    <property type="entry name" value="Na_H_antiporter"/>
    <property type="match status" value="1"/>
</dbReference>
<dbReference type="Proteomes" id="UP000036426">
    <property type="component" value="Unassembled WGS sequence"/>
</dbReference>
<dbReference type="InterPro" id="IPR052576">
    <property type="entry name" value="AA_Transporter-Related"/>
</dbReference>
<dbReference type="PATRIC" id="fig|754436.4.peg.4843"/>
<comment type="subcellular location">
    <subcellularLocation>
        <location evidence="1">Cell membrane</location>
        <topology evidence="1">Multi-pass membrane protein</topology>
    </subcellularLocation>
</comment>
<feature type="transmembrane region" description="Helical" evidence="6">
    <location>
        <begin position="48"/>
        <end position="81"/>
    </location>
</feature>
<organism evidence="8 9">
    <name type="scientific">Photobacterium aphoticum</name>
    <dbReference type="NCBI Taxonomy" id="754436"/>
    <lineage>
        <taxon>Bacteria</taxon>
        <taxon>Pseudomonadati</taxon>
        <taxon>Pseudomonadota</taxon>
        <taxon>Gammaproteobacteria</taxon>
        <taxon>Vibrionales</taxon>
        <taxon>Vibrionaceae</taxon>
        <taxon>Photobacterium</taxon>
    </lineage>
</organism>
<feature type="domain" description="Na+/H+ antiporter NhaC-like C-terminal" evidence="7">
    <location>
        <begin position="2"/>
        <end position="84"/>
    </location>
</feature>
<evidence type="ECO:0000313" key="8">
    <source>
        <dbReference type="EMBL" id="KLU98368.1"/>
    </source>
</evidence>
<sequence>MAMLLPAAGMIFGLVTAILFSYRKPREYKETEMTHVDTNTDHIKKKNILFAVAGIVFALSAQLTTGSMIVGGLAGFIAFTFGGVI</sequence>
<accession>A0A0J1GFT2</accession>
<evidence type="ECO:0000256" key="6">
    <source>
        <dbReference type="SAM" id="Phobius"/>
    </source>
</evidence>
<evidence type="ECO:0000256" key="1">
    <source>
        <dbReference type="ARBA" id="ARBA00004651"/>
    </source>
</evidence>
<dbReference type="GO" id="GO:0005886">
    <property type="term" value="C:plasma membrane"/>
    <property type="evidence" value="ECO:0007669"/>
    <property type="project" value="UniProtKB-SubCell"/>
</dbReference>
<dbReference type="PANTHER" id="PTHR37821">
    <property type="entry name" value="AMINO ACID TRANSPORTER YUIF-RELATED"/>
    <property type="match status" value="1"/>
</dbReference>
<keyword evidence="5 6" id="KW-0472">Membrane</keyword>
<keyword evidence="2" id="KW-1003">Cell membrane</keyword>
<proteinExistence type="predicted"/>
<evidence type="ECO:0000313" key="9">
    <source>
        <dbReference type="Proteomes" id="UP000036426"/>
    </source>
</evidence>
<evidence type="ECO:0000256" key="2">
    <source>
        <dbReference type="ARBA" id="ARBA00022475"/>
    </source>
</evidence>
<gene>
    <name evidence="8" type="ORF">ABT58_23195</name>
</gene>
<evidence type="ECO:0000256" key="4">
    <source>
        <dbReference type="ARBA" id="ARBA00022989"/>
    </source>
</evidence>
<keyword evidence="4 6" id="KW-1133">Transmembrane helix</keyword>
<name>A0A0J1GFT2_9GAMM</name>
<dbReference type="InterPro" id="IPR018461">
    <property type="entry name" value="Na/H_Antiport_NhaC-like_C"/>
</dbReference>
<keyword evidence="9" id="KW-1185">Reference proteome</keyword>
<dbReference type="EMBL" id="LDOV01000094">
    <property type="protein sequence ID" value="KLU98368.1"/>
    <property type="molecule type" value="Genomic_DNA"/>
</dbReference>
<evidence type="ECO:0000256" key="3">
    <source>
        <dbReference type="ARBA" id="ARBA00022692"/>
    </source>
</evidence>
<protein>
    <submittedName>
        <fullName evidence="8">Sodium:proton antiporter</fullName>
    </submittedName>
</protein>
<keyword evidence="3 6" id="KW-0812">Transmembrane</keyword>